<feature type="transmembrane region" description="Helical" evidence="1">
    <location>
        <begin position="178"/>
        <end position="204"/>
    </location>
</feature>
<dbReference type="RefSeq" id="WP_101903741.1">
    <property type="nucleotide sequence ID" value="NZ_JAFMUG010000006.1"/>
</dbReference>
<feature type="transmembrane region" description="Helical" evidence="1">
    <location>
        <begin position="6"/>
        <end position="22"/>
    </location>
</feature>
<evidence type="ECO:0000313" key="3">
    <source>
        <dbReference type="EMBL" id="SOU88479.1"/>
    </source>
</evidence>
<dbReference type="AlphaFoldDB" id="A0A2I2M7F7"/>
<feature type="transmembrane region" description="Helical" evidence="1">
    <location>
        <begin position="59"/>
        <end position="81"/>
    </location>
</feature>
<dbReference type="InterPro" id="IPR037185">
    <property type="entry name" value="EmrE-like"/>
</dbReference>
<feature type="transmembrane region" description="Helical" evidence="1">
    <location>
        <begin position="116"/>
        <end position="134"/>
    </location>
</feature>
<evidence type="ECO:0000256" key="1">
    <source>
        <dbReference type="SAM" id="Phobius"/>
    </source>
</evidence>
<name>A0A2I2M7F7_9FLAO</name>
<organism evidence="3 4">
    <name type="scientific">Tenacibaculum finnmarkense genomovar ulcerans</name>
    <dbReference type="NCBI Taxonomy" id="2781388"/>
    <lineage>
        <taxon>Bacteria</taxon>
        <taxon>Pseudomonadati</taxon>
        <taxon>Bacteroidota</taxon>
        <taxon>Flavobacteriia</taxon>
        <taxon>Flavobacteriales</taxon>
        <taxon>Flavobacteriaceae</taxon>
        <taxon>Tenacibaculum</taxon>
        <taxon>Tenacibaculum finnmarkense</taxon>
    </lineage>
</organism>
<protein>
    <recommendedName>
        <fullName evidence="2">EamA domain-containing protein</fullName>
    </recommendedName>
</protein>
<proteinExistence type="predicted"/>
<evidence type="ECO:0000259" key="2">
    <source>
        <dbReference type="Pfam" id="PF00892"/>
    </source>
</evidence>
<dbReference type="Pfam" id="PF00892">
    <property type="entry name" value="EamA"/>
    <property type="match status" value="1"/>
</dbReference>
<feature type="transmembrane region" description="Helical" evidence="1">
    <location>
        <begin position="29"/>
        <end position="47"/>
    </location>
</feature>
<keyword evidence="1" id="KW-0812">Transmembrane</keyword>
<reference evidence="3 4" key="1">
    <citation type="submission" date="2017-11" db="EMBL/GenBank/DDBJ databases">
        <authorList>
            <person name="Duchaud E."/>
        </authorList>
    </citation>
    <scope>NUCLEOTIDE SEQUENCE [LARGE SCALE GENOMIC DNA]</scope>
    <source>
        <strain evidence="3 4">TNO010</strain>
    </source>
</reference>
<feature type="transmembrane region" description="Helical" evidence="1">
    <location>
        <begin position="259"/>
        <end position="280"/>
    </location>
</feature>
<dbReference type="Gene3D" id="1.10.3730.20">
    <property type="match status" value="1"/>
</dbReference>
<keyword evidence="1" id="KW-1133">Transmembrane helix</keyword>
<keyword evidence="1" id="KW-0472">Membrane</keyword>
<feature type="transmembrane region" description="Helical" evidence="1">
    <location>
        <begin position="225"/>
        <end position="247"/>
    </location>
</feature>
<dbReference type="Proteomes" id="UP000490060">
    <property type="component" value="Unassembled WGS sequence"/>
</dbReference>
<dbReference type="SUPFAM" id="SSF103481">
    <property type="entry name" value="Multidrug resistance efflux transporter EmrE"/>
    <property type="match status" value="2"/>
</dbReference>
<gene>
    <name evidence="3" type="ORF">TNO010_200070</name>
</gene>
<dbReference type="EMBL" id="OENE01000013">
    <property type="protein sequence ID" value="SOU88479.1"/>
    <property type="molecule type" value="Genomic_DNA"/>
</dbReference>
<feature type="domain" description="EamA" evidence="2">
    <location>
        <begin position="226"/>
        <end position="302"/>
    </location>
</feature>
<feature type="transmembrane region" description="Helical" evidence="1">
    <location>
        <begin position="88"/>
        <end position="110"/>
    </location>
</feature>
<accession>A0A2I2M7F7</accession>
<dbReference type="InterPro" id="IPR000620">
    <property type="entry name" value="EamA_dom"/>
</dbReference>
<evidence type="ECO:0000313" key="4">
    <source>
        <dbReference type="Proteomes" id="UP000490060"/>
    </source>
</evidence>
<dbReference type="GO" id="GO:0016020">
    <property type="term" value="C:membrane"/>
    <property type="evidence" value="ECO:0007669"/>
    <property type="project" value="InterPro"/>
</dbReference>
<sequence>MIYLIISILIASSLFVIFKLFSTFKINTAQAIVVNYLIAFLFGFYNSETSTTLLQIPQQSWFIGAFILGILFIAIFNVMGITAQKNGLAVASVAGKMSVTIPIIFGVFLYDESIGFIKIIGVLLALTSVYLASAKSDTASVNLKDLKYPILLFLGSGCIDTLLKYMEISYVSKSAIPMFLATIFGCAFIFGCFFMALQVLKASILDKKIKSIQRKQETEQKGKQIIKNIIGGIVLGIPNYYSMAFLIKALKTEGLESSTLFTINNVSVVILTTIFALLFFKEKLVKKNWIGIGLAVISILVVASA</sequence>